<dbReference type="GO" id="GO:0005975">
    <property type="term" value="P:carbohydrate metabolic process"/>
    <property type="evidence" value="ECO:0007669"/>
    <property type="project" value="InterPro"/>
</dbReference>
<reference evidence="2 3" key="1">
    <citation type="journal article" date="2016" name="Nat. Commun.">
        <title>Thousands of microbial genomes shed light on interconnected biogeochemical processes in an aquifer system.</title>
        <authorList>
            <person name="Anantharaman K."/>
            <person name="Brown C.T."/>
            <person name="Hug L.A."/>
            <person name="Sharon I."/>
            <person name="Castelle C.J."/>
            <person name="Probst A.J."/>
            <person name="Thomas B.C."/>
            <person name="Singh A."/>
            <person name="Wilkins M.J."/>
            <person name="Karaoz U."/>
            <person name="Brodie E.L."/>
            <person name="Williams K.H."/>
            <person name="Hubbard S.S."/>
            <person name="Banfield J.F."/>
        </authorList>
    </citation>
    <scope>NUCLEOTIDE SEQUENCE [LARGE SCALE GENOMIC DNA]</scope>
</reference>
<organism evidence="2 3">
    <name type="scientific">Candidatus Yanofskybacteria bacterium RIFCSPHIGHO2_02_FULL_41_11</name>
    <dbReference type="NCBI Taxonomy" id="1802675"/>
    <lineage>
        <taxon>Bacteria</taxon>
        <taxon>Candidatus Yanofskyibacteriota</taxon>
    </lineage>
</organism>
<dbReference type="SUPFAM" id="SSF51445">
    <property type="entry name" value="(Trans)glycosidases"/>
    <property type="match status" value="1"/>
</dbReference>
<sequence>MKHNQWWKNAVIYETYVDKFAGNFRNFEKKLEYLKDLGIDCIHILPFFPSPGADEGYDVTNYTDVRKELGTLENARSFIAEASRRNIRIIIDLVLNHTSIQHPWFKEALSSPKSPKYNYYLWSSTGSEFPEAYNPFSHFKPKNWIHNPGYQQYYYSSFLPEQADLNWDNPKVEKEILKVIDFWAGMGISGFRLDAVSFLIKREGTSCHHLPETHAVLKRLRKHIEKINPEIIFLAEVHASLEITSSYFGKDDECHMAYHFPFMQQVFLSLARKDPSVVQNIITASANIPNSCQWATFLTCHDEITFTIMDAPERAEVLSFLDPEDKWAFKPGKSVATRLASALKGDRDKIIETFRLLLKSPGSPVIYYGSEIGMLNAKLSPPPRDTRLYLRNPFDWALAESEIKNPNSIFNSVKNLIHERKNII</sequence>
<evidence type="ECO:0000313" key="2">
    <source>
        <dbReference type="EMBL" id="OGN09420.1"/>
    </source>
</evidence>
<accession>A0A1F8FA27</accession>
<proteinExistence type="predicted"/>
<dbReference type="Gene3D" id="3.90.400.10">
    <property type="entry name" value="Oligo-1,6-glucosidase, Domain 2"/>
    <property type="match status" value="1"/>
</dbReference>
<evidence type="ECO:0000313" key="3">
    <source>
        <dbReference type="Proteomes" id="UP000177167"/>
    </source>
</evidence>
<name>A0A1F8FA27_9BACT</name>
<dbReference type="Proteomes" id="UP000177167">
    <property type="component" value="Unassembled WGS sequence"/>
</dbReference>
<dbReference type="InterPro" id="IPR006047">
    <property type="entry name" value="GH13_cat_dom"/>
</dbReference>
<dbReference type="PANTHER" id="PTHR10357">
    <property type="entry name" value="ALPHA-AMYLASE FAMILY MEMBER"/>
    <property type="match status" value="1"/>
</dbReference>
<dbReference type="AlphaFoldDB" id="A0A1F8FA27"/>
<comment type="caution">
    <text evidence="2">The sequence shown here is derived from an EMBL/GenBank/DDBJ whole genome shotgun (WGS) entry which is preliminary data.</text>
</comment>
<dbReference type="InterPro" id="IPR045857">
    <property type="entry name" value="O16G_dom_2"/>
</dbReference>
<gene>
    <name evidence="2" type="ORF">A3J46_01290</name>
</gene>
<dbReference type="SMART" id="SM00642">
    <property type="entry name" value="Aamy"/>
    <property type="match status" value="1"/>
</dbReference>
<dbReference type="InterPro" id="IPR017853">
    <property type="entry name" value="GH"/>
</dbReference>
<dbReference type="PANTHER" id="PTHR10357:SF219">
    <property type="entry name" value="MALTOSE ALPHA-D-GLUCOSYLTRANSFERASE"/>
    <property type="match status" value="1"/>
</dbReference>
<evidence type="ECO:0000259" key="1">
    <source>
        <dbReference type="SMART" id="SM00642"/>
    </source>
</evidence>
<feature type="domain" description="Glycosyl hydrolase family 13 catalytic" evidence="1">
    <location>
        <begin position="14"/>
        <end position="395"/>
    </location>
</feature>
<protein>
    <recommendedName>
        <fullName evidence="1">Glycosyl hydrolase family 13 catalytic domain-containing protein</fullName>
    </recommendedName>
</protein>
<dbReference type="EMBL" id="MGJP01000036">
    <property type="protein sequence ID" value="OGN09420.1"/>
    <property type="molecule type" value="Genomic_DNA"/>
</dbReference>
<dbReference type="Pfam" id="PF00128">
    <property type="entry name" value="Alpha-amylase"/>
    <property type="match status" value="1"/>
</dbReference>
<dbReference type="Gene3D" id="3.20.20.80">
    <property type="entry name" value="Glycosidases"/>
    <property type="match status" value="1"/>
</dbReference>